<feature type="compositionally biased region" description="Basic and acidic residues" evidence="1">
    <location>
        <begin position="453"/>
        <end position="462"/>
    </location>
</feature>
<dbReference type="AlphaFoldDB" id="A0AAN6PVZ0"/>
<evidence type="ECO:0000313" key="2">
    <source>
        <dbReference type="EMBL" id="KAK4098798.1"/>
    </source>
</evidence>
<accession>A0AAN6PVZ0</accession>
<gene>
    <name evidence="2" type="ORF">N658DRAFT_509238</name>
</gene>
<keyword evidence="3" id="KW-1185">Reference proteome</keyword>
<protein>
    <submittedName>
        <fullName evidence="2">Uncharacterized protein</fullName>
    </submittedName>
</protein>
<feature type="compositionally biased region" description="Polar residues" evidence="1">
    <location>
        <begin position="168"/>
        <end position="181"/>
    </location>
</feature>
<feature type="compositionally biased region" description="Basic and acidic residues" evidence="1">
    <location>
        <begin position="333"/>
        <end position="359"/>
    </location>
</feature>
<organism evidence="2 3">
    <name type="scientific">Parathielavia hyrcaniae</name>
    <dbReference type="NCBI Taxonomy" id="113614"/>
    <lineage>
        <taxon>Eukaryota</taxon>
        <taxon>Fungi</taxon>
        <taxon>Dikarya</taxon>
        <taxon>Ascomycota</taxon>
        <taxon>Pezizomycotina</taxon>
        <taxon>Sordariomycetes</taxon>
        <taxon>Sordariomycetidae</taxon>
        <taxon>Sordariales</taxon>
        <taxon>Chaetomiaceae</taxon>
        <taxon>Parathielavia</taxon>
    </lineage>
</organism>
<dbReference type="EMBL" id="MU863655">
    <property type="protein sequence ID" value="KAK4098798.1"/>
    <property type="molecule type" value="Genomic_DNA"/>
</dbReference>
<feature type="compositionally biased region" description="Basic and acidic residues" evidence="1">
    <location>
        <begin position="234"/>
        <end position="244"/>
    </location>
</feature>
<dbReference type="Proteomes" id="UP001305647">
    <property type="component" value="Unassembled WGS sequence"/>
</dbReference>
<reference evidence="2" key="1">
    <citation type="journal article" date="2023" name="Mol. Phylogenet. Evol.">
        <title>Genome-scale phylogeny and comparative genomics of the fungal order Sordariales.</title>
        <authorList>
            <person name="Hensen N."/>
            <person name="Bonometti L."/>
            <person name="Westerberg I."/>
            <person name="Brannstrom I.O."/>
            <person name="Guillou S."/>
            <person name="Cros-Aarteil S."/>
            <person name="Calhoun S."/>
            <person name="Haridas S."/>
            <person name="Kuo A."/>
            <person name="Mondo S."/>
            <person name="Pangilinan J."/>
            <person name="Riley R."/>
            <person name="LaButti K."/>
            <person name="Andreopoulos B."/>
            <person name="Lipzen A."/>
            <person name="Chen C."/>
            <person name="Yan M."/>
            <person name="Daum C."/>
            <person name="Ng V."/>
            <person name="Clum A."/>
            <person name="Steindorff A."/>
            <person name="Ohm R.A."/>
            <person name="Martin F."/>
            <person name="Silar P."/>
            <person name="Natvig D.O."/>
            <person name="Lalanne C."/>
            <person name="Gautier V."/>
            <person name="Ament-Velasquez S.L."/>
            <person name="Kruys A."/>
            <person name="Hutchinson M.I."/>
            <person name="Powell A.J."/>
            <person name="Barry K."/>
            <person name="Miller A.N."/>
            <person name="Grigoriev I.V."/>
            <person name="Debuchy R."/>
            <person name="Gladieux P."/>
            <person name="Hiltunen Thoren M."/>
            <person name="Johannesson H."/>
        </authorList>
    </citation>
    <scope>NUCLEOTIDE SEQUENCE</scope>
    <source>
        <strain evidence="2">CBS 757.83</strain>
    </source>
</reference>
<proteinExistence type="predicted"/>
<evidence type="ECO:0000313" key="3">
    <source>
        <dbReference type="Proteomes" id="UP001305647"/>
    </source>
</evidence>
<name>A0AAN6PVZ0_9PEZI</name>
<feature type="region of interest" description="Disordered" evidence="1">
    <location>
        <begin position="234"/>
        <end position="525"/>
    </location>
</feature>
<reference evidence="2" key="2">
    <citation type="submission" date="2023-05" db="EMBL/GenBank/DDBJ databases">
        <authorList>
            <consortium name="Lawrence Berkeley National Laboratory"/>
            <person name="Steindorff A."/>
            <person name="Hensen N."/>
            <person name="Bonometti L."/>
            <person name="Westerberg I."/>
            <person name="Brannstrom I.O."/>
            <person name="Guillou S."/>
            <person name="Cros-Aarteil S."/>
            <person name="Calhoun S."/>
            <person name="Haridas S."/>
            <person name="Kuo A."/>
            <person name="Mondo S."/>
            <person name="Pangilinan J."/>
            <person name="Riley R."/>
            <person name="Labutti K."/>
            <person name="Andreopoulos B."/>
            <person name="Lipzen A."/>
            <person name="Chen C."/>
            <person name="Yanf M."/>
            <person name="Daum C."/>
            <person name="Ng V."/>
            <person name="Clum A."/>
            <person name="Ohm R."/>
            <person name="Martin F."/>
            <person name="Silar P."/>
            <person name="Natvig D."/>
            <person name="Lalanne C."/>
            <person name="Gautier V."/>
            <person name="Ament-Velasquez S.L."/>
            <person name="Kruys A."/>
            <person name="Hutchinson M.I."/>
            <person name="Powell A.J."/>
            <person name="Barry K."/>
            <person name="Miller A.N."/>
            <person name="Grigoriev I.V."/>
            <person name="Debuchy R."/>
            <person name="Gladieux P."/>
            <person name="Thoren M.H."/>
            <person name="Johannesson H."/>
        </authorList>
    </citation>
    <scope>NUCLEOTIDE SEQUENCE</scope>
    <source>
        <strain evidence="2">CBS 757.83</strain>
    </source>
</reference>
<sequence>MSNARNQPLFCLVPNSSNAEDVLTLNENRPYRKGPATRFLDFPYFIFGPSRPSKQAGILAALGSGKEQNDIWLGHDNGNVKGYRERHCVFFVDQSGDLRIRPFAGARVEAIVIPSNDESDLDSRSDTSFKSLGGLLSEARDKVQSSRISGPGKGVDAASDDHNAPEPSVTSMAGPSNESHASPITLHAEQERLVPLSPISRRLPMCAGWSRLPVDRCPKHPNWSVFCRQFQKAKADDEGNKGDEPEPADAGLPLPPPNCQLEAGHHPTNDMCPATPPQVVESWASTPTLPDDESTSELEPAGAEPRLQPQSPSGAASGRGVDPQQRSDSCGLSEHRDHRDDNDQASDPEQRHPLAPDDGEKNDEEGPAAPPHARESVAGLPTLLDDGGNDDHEPASESPPMQPPAGRDQANLQHTAGRCDATTSEMASERDLSRRRHRNTDGEEDYCPSVCSDAEHSEDDIVRPPPNKRRRGGTVIIATSGTASQQQARLSYSDASGGAQRLSRHPRRQRGAAYPPSSPGEDIEMDSTPAATFEELPLGDAVLKRVTRDGSPPTFMVQFT</sequence>
<evidence type="ECO:0000256" key="1">
    <source>
        <dbReference type="SAM" id="MobiDB-lite"/>
    </source>
</evidence>
<comment type="caution">
    <text evidence="2">The sequence shown here is derived from an EMBL/GenBank/DDBJ whole genome shotgun (WGS) entry which is preliminary data.</text>
</comment>
<feature type="region of interest" description="Disordered" evidence="1">
    <location>
        <begin position="140"/>
        <end position="181"/>
    </location>
</feature>
<feature type="compositionally biased region" description="Polar residues" evidence="1">
    <location>
        <begin position="477"/>
        <end position="494"/>
    </location>
</feature>